<evidence type="ECO:0000313" key="4">
    <source>
        <dbReference type="EMBL" id="AGG89230.1"/>
    </source>
</evidence>
<dbReference type="InterPro" id="IPR003423">
    <property type="entry name" value="OMP_efflux"/>
</dbReference>
<dbReference type="Gene3D" id="2.20.200.10">
    <property type="entry name" value="Outer membrane efflux proteins (OEP)"/>
    <property type="match status" value="1"/>
</dbReference>
<sequence precursor="true">MNTRRLGMLLVALCSLAACKTVGPDYHRPDSAVINQPDAQKPFVDIVLGTAVDPSRSGPDAWWKLYDDPLLNQLIRDALRNNAGLREATANLSLASDIYDQAINAGGVTYGADAEAFRGLIPAESLLMSNQLPVSNIASGKLSASYEFDLFGKLKRASEAAKADSEAVQDALDMARITVVAQVAGSYLESCHANREIAITRQSLALQQLGMDVAQRLFDAGRGTRTDLTRAKAQFDLLSASLPPLIAQKKTAQYALAALLGHTPGDLPPGVDACQEAPALKQPIPVGNGMVLLQRRPDVRAAERRLAAATARIGVAVADLYPDVKLGGSVGASGLLGDFGEAPTRSWQIGPLISWTFPSKRAHAQVRATEAGADAQLAAFDQTVLNALRDTQTALTGYAQLLDRQQALHEAAAEAREAASQDRQLYRGGRAPYLTSLDAERTLVSPCFRCK</sequence>
<proteinExistence type="inferred from homology"/>
<name>M4NEI7_9GAMM</name>
<keyword evidence="2" id="KW-0472">Membrane</keyword>
<dbReference type="SUPFAM" id="SSF56954">
    <property type="entry name" value="Outer membrane efflux proteins (OEP)"/>
    <property type="match status" value="1"/>
</dbReference>
<dbReference type="STRING" id="666685.R2APBS1_2062"/>
<reference evidence="3 5" key="1">
    <citation type="submission" date="2012-04" db="EMBL/GenBank/DDBJ databases">
        <title>Complete genome of Rhodanobacter sp. 2APBS1.</title>
        <authorList>
            <consortium name="US DOE Joint Genome Institute"/>
            <person name="Huntemann M."/>
            <person name="Wei C.-L."/>
            <person name="Han J."/>
            <person name="Detter J.C."/>
            <person name="Han C."/>
            <person name="Tapia R."/>
            <person name="Munk A.C.C."/>
            <person name="Chen A."/>
            <person name="Krypides N."/>
            <person name="Mavromatis K."/>
            <person name="Markowitz V."/>
            <person name="Szeto E."/>
            <person name="Ivanova N."/>
            <person name="Mikhailova N."/>
            <person name="Ovchinnikova G."/>
            <person name="Pagani I."/>
            <person name="Pati A."/>
            <person name="Goodwin L."/>
            <person name="Peters L."/>
            <person name="Pitluck S."/>
            <person name="Woyke T."/>
            <person name="Prakash O."/>
            <person name="Elkins J."/>
            <person name="Brown S."/>
            <person name="Palumbo A."/>
            <person name="Hemme C."/>
            <person name="Zhou J."/>
            <person name="Watson D."/>
            <person name="Jardine P."/>
            <person name="Kostka J."/>
            <person name="Green S."/>
        </authorList>
    </citation>
    <scope>NUCLEOTIDE SEQUENCE [LARGE SCALE GENOMIC DNA]</scope>
    <source>
        <strain evidence="3 5">2APBS1</strain>
    </source>
</reference>
<dbReference type="KEGG" id="rhd:R2APBS1_2062"/>
<dbReference type="GO" id="GO:0015562">
    <property type="term" value="F:efflux transmembrane transporter activity"/>
    <property type="evidence" value="ECO:0007669"/>
    <property type="project" value="InterPro"/>
</dbReference>
<evidence type="ECO:0000313" key="3">
    <source>
        <dbReference type="EMBL" id="AGG89184.1"/>
    </source>
</evidence>
<comment type="similarity">
    <text evidence="1 2">Belongs to the outer membrane factor (OMF) (TC 1.B.17) family.</text>
</comment>
<dbReference type="GO" id="GO:0009279">
    <property type="term" value="C:cell outer membrane"/>
    <property type="evidence" value="ECO:0007669"/>
    <property type="project" value="UniProtKB-SubCell"/>
</dbReference>
<dbReference type="Gene3D" id="1.20.1600.10">
    <property type="entry name" value="Outer membrane efflux proteins (OEP)"/>
    <property type="match status" value="1"/>
</dbReference>
<dbReference type="KEGG" id="rhd:R2APBS1_2110"/>
<evidence type="ECO:0000256" key="2">
    <source>
        <dbReference type="RuleBase" id="RU362097"/>
    </source>
</evidence>
<evidence type="ECO:0000313" key="5">
    <source>
        <dbReference type="Proteomes" id="UP000011859"/>
    </source>
</evidence>
<dbReference type="RefSeq" id="WP_015447909.1">
    <property type="nucleotide sequence ID" value="NC_020541.1"/>
</dbReference>
<keyword evidence="2" id="KW-0732">Signal</keyword>
<comment type="subcellular location">
    <subcellularLocation>
        <location evidence="2">Cell outer membrane</location>
        <topology evidence="2">Lipid-anchor</topology>
    </subcellularLocation>
</comment>
<keyword evidence="2 3" id="KW-0449">Lipoprotein</keyword>
<dbReference type="PANTHER" id="PTHR30203:SF21">
    <property type="entry name" value="OUTER MEMBRANE COMPONENT OF MULTIDRUG EFFLUX PUMP-RELATED"/>
    <property type="match status" value="1"/>
</dbReference>
<protein>
    <submittedName>
        <fullName evidence="3">Efflux transporter, outer membrane factor lipoprotein, NodT family</fullName>
    </submittedName>
</protein>
<keyword evidence="2" id="KW-0812">Transmembrane</keyword>
<keyword evidence="2" id="KW-1134">Transmembrane beta strand</keyword>
<dbReference type="InterPro" id="IPR010131">
    <property type="entry name" value="MdtP/NodT-like"/>
</dbReference>
<feature type="chain" id="PRO_5015019961" evidence="2">
    <location>
        <begin position="21"/>
        <end position="451"/>
    </location>
</feature>
<feature type="signal peptide" evidence="2">
    <location>
        <begin position="1"/>
        <end position="20"/>
    </location>
</feature>
<dbReference type="OrthoDB" id="9770517at2"/>
<keyword evidence="2" id="KW-0564">Palmitate</keyword>
<dbReference type="Proteomes" id="UP000011859">
    <property type="component" value="Chromosome"/>
</dbReference>
<keyword evidence="5" id="KW-1185">Reference proteome</keyword>
<accession>M4NEI7</accession>
<dbReference type="NCBIfam" id="TIGR01845">
    <property type="entry name" value="outer_NodT"/>
    <property type="match status" value="1"/>
</dbReference>
<dbReference type="EMBL" id="CP003470">
    <property type="protein sequence ID" value="AGG89230.1"/>
    <property type="molecule type" value="Genomic_DNA"/>
</dbReference>
<dbReference type="Pfam" id="PF02321">
    <property type="entry name" value="OEP"/>
    <property type="match status" value="2"/>
</dbReference>
<dbReference type="PANTHER" id="PTHR30203">
    <property type="entry name" value="OUTER MEMBRANE CATION EFFLUX PROTEIN"/>
    <property type="match status" value="1"/>
</dbReference>
<dbReference type="PROSITE" id="PS51257">
    <property type="entry name" value="PROKAR_LIPOPROTEIN"/>
    <property type="match status" value="1"/>
</dbReference>
<dbReference type="eggNOG" id="COG1538">
    <property type="taxonomic scope" value="Bacteria"/>
</dbReference>
<gene>
    <name evidence="3" type="ORF">R2APBS1_2062</name>
    <name evidence="4" type="ORF">R2APBS1_2110</name>
</gene>
<dbReference type="AlphaFoldDB" id="M4NEI7"/>
<organism evidence="3 5">
    <name type="scientific">Rhodanobacter denitrificans</name>
    <dbReference type="NCBI Taxonomy" id="666685"/>
    <lineage>
        <taxon>Bacteria</taxon>
        <taxon>Pseudomonadati</taxon>
        <taxon>Pseudomonadota</taxon>
        <taxon>Gammaproteobacteria</taxon>
        <taxon>Lysobacterales</taxon>
        <taxon>Rhodanobacteraceae</taxon>
        <taxon>Rhodanobacter</taxon>
    </lineage>
</organism>
<dbReference type="EMBL" id="CP003470">
    <property type="protein sequence ID" value="AGG89184.1"/>
    <property type="molecule type" value="Genomic_DNA"/>
</dbReference>
<evidence type="ECO:0000256" key="1">
    <source>
        <dbReference type="ARBA" id="ARBA00007613"/>
    </source>
</evidence>
<dbReference type="HOGENOM" id="CLU_012817_13_0_6"/>